<dbReference type="OrthoDB" id="6261864at2759"/>
<accession>A0A183TDU1</accession>
<reference evidence="3" key="1">
    <citation type="submission" date="2016-06" db="UniProtKB">
        <authorList>
            <consortium name="WormBaseParasite"/>
        </authorList>
    </citation>
    <scope>IDENTIFICATION</scope>
</reference>
<evidence type="ECO:0000313" key="2">
    <source>
        <dbReference type="Proteomes" id="UP000275846"/>
    </source>
</evidence>
<name>A0A183TDU1_SCHSO</name>
<evidence type="ECO:0000313" key="3">
    <source>
        <dbReference type="WBParaSite" id="SSLN_0001519201-mRNA-1"/>
    </source>
</evidence>
<proteinExistence type="predicted"/>
<keyword evidence="2" id="KW-1185">Reference proteome</keyword>
<dbReference type="STRING" id="70667.A0A183TDU1"/>
<protein>
    <submittedName>
        <fullName evidence="1 3">Uncharacterized protein</fullName>
    </submittedName>
</protein>
<evidence type="ECO:0000313" key="1">
    <source>
        <dbReference type="EMBL" id="VDM01025.1"/>
    </source>
</evidence>
<dbReference type="AlphaFoldDB" id="A0A183TDU1"/>
<reference evidence="1 2" key="2">
    <citation type="submission" date="2018-11" db="EMBL/GenBank/DDBJ databases">
        <authorList>
            <consortium name="Pathogen Informatics"/>
        </authorList>
    </citation>
    <scope>NUCLEOTIDE SEQUENCE [LARGE SCALE GENOMIC DNA]</scope>
    <source>
        <strain evidence="1 2">NST_G2</strain>
    </source>
</reference>
<organism evidence="3">
    <name type="scientific">Schistocephalus solidus</name>
    <name type="common">Tapeworm</name>
    <dbReference type="NCBI Taxonomy" id="70667"/>
    <lineage>
        <taxon>Eukaryota</taxon>
        <taxon>Metazoa</taxon>
        <taxon>Spiralia</taxon>
        <taxon>Lophotrochozoa</taxon>
        <taxon>Platyhelminthes</taxon>
        <taxon>Cestoda</taxon>
        <taxon>Eucestoda</taxon>
        <taxon>Diphyllobothriidea</taxon>
        <taxon>Diphyllobothriidae</taxon>
        <taxon>Schistocephalus</taxon>
    </lineage>
</organism>
<dbReference type="Proteomes" id="UP000275846">
    <property type="component" value="Unassembled WGS sequence"/>
</dbReference>
<dbReference type="WBParaSite" id="SSLN_0001519201-mRNA-1">
    <property type="protein sequence ID" value="SSLN_0001519201-mRNA-1"/>
    <property type="gene ID" value="SSLN_0001519201"/>
</dbReference>
<sequence>MGSSPVSTVSRIFVEVLERNPRLPEVPNHRVLLRFEAAYAVRSDIRTHMLQTLSRKWLFLLTLDGYLRPECNGKPACDSLNVIWAKKSLVYLKEKGEVSSWPSDNARMRRQVNYEVAQRRSVRSSAAAVAGGVHLDQDLTCPWAELAKLTQRLLVDYGNGVQTLPELVNRFSAAGFGKLIEVKVEKLGPCALPQPFQVGKSVI</sequence>
<gene>
    <name evidence="1" type="ORF">SSLN_LOCUS14639</name>
</gene>
<dbReference type="EMBL" id="UYSU01039155">
    <property type="protein sequence ID" value="VDM01025.1"/>
    <property type="molecule type" value="Genomic_DNA"/>
</dbReference>